<dbReference type="Pfam" id="PF01613">
    <property type="entry name" value="Flavin_Reduct"/>
    <property type="match status" value="1"/>
</dbReference>
<evidence type="ECO:0000259" key="3">
    <source>
        <dbReference type="SMART" id="SM00903"/>
    </source>
</evidence>
<accession>A0ABV9ZDD7</accession>
<dbReference type="Proteomes" id="UP001596175">
    <property type="component" value="Unassembled WGS sequence"/>
</dbReference>
<gene>
    <name evidence="4" type="ORF">ACFPK1_08830</name>
</gene>
<dbReference type="EC" id="1.-.-.-" evidence="4"/>
<dbReference type="PANTHER" id="PTHR30466:SF11">
    <property type="entry name" value="FLAVIN-DEPENDENT MONOOXYGENASE, REDUCTASE SUBUNIT HSAB"/>
    <property type="match status" value="1"/>
</dbReference>
<feature type="domain" description="Flavin reductase like" evidence="3">
    <location>
        <begin position="17"/>
        <end position="160"/>
    </location>
</feature>
<dbReference type="EMBL" id="JBHSKG010000003">
    <property type="protein sequence ID" value="MFC5138330.1"/>
    <property type="molecule type" value="Genomic_DNA"/>
</dbReference>
<dbReference type="InterPro" id="IPR002563">
    <property type="entry name" value="Flavin_Rdtase-like_dom"/>
</dbReference>
<organism evidence="4 5">
    <name type="scientific">Actinomycetospora rhizophila</name>
    <dbReference type="NCBI Taxonomy" id="1416876"/>
    <lineage>
        <taxon>Bacteria</taxon>
        <taxon>Bacillati</taxon>
        <taxon>Actinomycetota</taxon>
        <taxon>Actinomycetes</taxon>
        <taxon>Pseudonocardiales</taxon>
        <taxon>Pseudonocardiaceae</taxon>
        <taxon>Actinomycetospora</taxon>
    </lineage>
</organism>
<dbReference type="SMART" id="SM00903">
    <property type="entry name" value="Flavin_Reduct"/>
    <property type="match status" value="1"/>
</dbReference>
<evidence type="ECO:0000256" key="2">
    <source>
        <dbReference type="ARBA" id="ARBA00023002"/>
    </source>
</evidence>
<dbReference type="InterPro" id="IPR012349">
    <property type="entry name" value="Split_barrel_FMN-bd"/>
</dbReference>
<dbReference type="SUPFAM" id="SSF50475">
    <property type="entry name" value="FMN-binding split barrel"/>
    <property type="match status" value="1"/>
</dbReference>
<evidence type="ECO:0000256" key="1">
    <source>
        <dbReference type="ARBA" id="ARBA00008898"/>
    </source>
</evidence>
<proteinExistence type="inferred from homology"/>
<evidence type="ECO:0000313" key="4">
    <source>
        <dbReference type="EMBL" id="MFC5138330.1"/>
    </source>
</evidence>
<dbReference type="Gene3D" id="2.30.110.10">
    <property type="entry name" value="Electron Transport, Fmn-binding Protein, Chain A"/>
    <property type="match status" value="1"/>
</dbReference>
<keyword evidence="2 4" id="KW-0560">Oxidoreductase</keyword>
<name>A0ABV9ZDD7_9PSEU</name>
<comment type="caution">
    <text evidence="4">The sequence shown here is derived from an EMBL/GenBank/DDBJ whole genome shotgun (WGS) entry which is preliminary data.</text>
</comment>
<sequence length="167" mass="17621">MDAHAATVDPAQMRHVLGHFASGIVVITATTPDGPAGFTCQSFSSLSLDPPLVSFSPARSSTTWPRIRVAGRFCVNVLAEGHRDTSTAFSRSGADKYAGVAWSPAPSGAPRLDGVVAWIDCTLEDEFPGGDHTIVVGRVRALDADTTRAPLVFHRGAYDLLGTTARD</sequence>
<dbReference type="GO" id="GO:0016491">
    <property type="term" value="F:oxidoreductase activity"/>
    <property type="evidence" value="ECO:0007669"/>
    <property type="project" value="UniProtKB-KW"/>
</dbReference>
<reference evidence="5" key="1">
    <citation type="journal article" date="2019" name="Int. J. Syst. Evol. Microbiol.">
        <title>The Global Catalogue of Microorganisms (GCM) 10K type strain sequencing project: providing services to taxonomists for standard genome sequencing and annotation.</title>
        <authorList>
            <consortium name="The Broad Institute Genomics Platform"/>
            <consortium name="The Broad Institute Genome Sequencing Center for Infectious Disease"/>
            <person name="Wu L."/>
            <person name="Ma J."/>
        </authorList>
    </citation>
    <scope>NUCLEOTIDE SEQUENCE [LARGE SCALE GENOMIC DNA]</scope>
    <source>
        <strain evidence="5">XZYJ18</strain>
    </source>
</reference>
<protein>
    <submittedName>
        <fullName evidence="4">Flavin reductase family protein</fullName>
        <ecNumber evidence="4">1.-.-.-</ecNumber>
    </submittedName>
</protein>
<keyword evidence="5" id="KW-1185">Reference proteome</keyword>
<dbReference type="PANTHER" id="PTHR30466">
    <property type="entry name" value="FLAVIN REDUCTASE"/>
    <property type="match status" value="1"/>
</dbReference>
<comment type="similarity">
    <text evidence="1">Belongs to the non-flavoprotein flavin reductase family.</text>
</comment>
<evidence type="ECO:0000313" key="5">
    <source>
        <dbReference type="Proteomes" id="UP001596175"/>
    </source>
</evidence>
<dbReference type="InterPro" id="IPR050268">
    <property type="entry name" value="NADH-dep_flavin_reductase"/>
</dbReference>
<dbReference type="RefSeq" id="WP_378020536.1">
    <property type="nucleotide sequence ID" value="NZ_JBHSKG010000003.1"/>
</dbReference>